<dbReference type="EMBL" id="NIZW01000002">
    <property type="protein sequence ID" value="PHQ36365.1"/>
    <property type="molecule type" value="Genomic_DNA"/>
</dbReference>
<dbReference type="InterPro" id="IPR036515">
    <property type="entry name" value="Transposase_17_sf"/>
</dbReference>
<accession>A0A2G1WBF1</accession>
<evidence type="ECO:0000313" key="2">
    <source>
        <dbReference type="Proteomes" id="UP000225740"/>
    </source>
</evidence>
<gene>
    <name evidence="1" type="ORF">CEE69_02870</name>
</gene>
<keyword evidence="2" id="KW-1185">Reference proteome</keyword>
<evidence type="ECO:0008006" key="3">
    <source>
        <dbReference type="Google" id="ProtNLM"/>
    </source>
</evidence>
<organism evidence="1 2">
    <name type="scientific">Rhodopirellula bahusiensis</name>
    <dbReference type="NCBI Taxonomy" id="2014065"/>
    <lineage>
        <taxon>Bacteria</taxon>
        <taxon>Pseudomonadati</taxon>
        <taxon>Planctomycetota</taxon>
        <taxon>Planctomycetia</taxon>
        <taxon>Pirellulales</taxon>
        <taxon>Pirellulaceae</taxon>
        <taxon>Rhodopirellula</taxon>
    </lineage>
</organism>
<dbReference type="GO" id="GO:0006313">
    <property type="term" value="P:DNA transposition"/>
    <property type="evidence" value="ECO:0007669"/>
    <property type="project" value="InterPro"/>
</dbReference>
<comment type="caution">
    <text evidence="1">The sequence shown here is derived from an EMBL/GenBank/DDBJ whole genome shotgun (WGS) entry which is preliminary data.</text>
</comment>
<dbReference type="OrthoDB" id="274221at2"/>
<dbReference type="Proteomes" id="UP000225740">
    <property type="component" value="Unassembled WGS sequence"/>
</dbReference>
<proteinExistence type="predicted"/>
<dbReference type="AlphaFoldDB" id="A0A2G1WBF1"/>
<dbReference type="GO" id="GO:0004803">
    <property type="term" value="F:transposase activity"/>
    <property type="evidence" value="ECO:0007669"/>
    <property type="project" value="InterPro"/>
</dbReference>
<reference evidence="1 2" key="1">
    <citation type="submission" date="2017-06" db="EMBL/GenBank/DDBJ databases">
        <title>Description of Rhodopirellula bahusiensis sp. nov.</title>
        <authorList>
            <person name="Kizina J."/>
            <person name="Harder J."/>
        </authorList>
    </citation>
    <scope>NUCLEOTIDE SEQUENCE [LARGE SCALE GENOMIC DNA]</scope>
    <source>
        <strain evidence="1 2">SWK21</strain>
    </source>
</reference>
<dbReference type="SUPFAM" id="SSF143422">
    <property type="entry name" value="Transposase IS200-like"/>
    <property type="match status" value="1"/>
</dbReference>
<protein>
    <recommendedName>
        <fullName evidence="3">Transposase IS200-like domain-containing protein</fullName>
    </recommendedName>
</protein>
<dbReference type="GO" id="GO:0003677">
    <property type="term" value="F:DNA binding"/>
    <property type="evidence" value="ECO:0007669"/>
    <property type="project" value="InterPro"/>
</dbReference>
<evidence type="ECO:0000313" key="1">
    <source>
        <dbReference type="EMBL" id="PHQ36365.1"/>
    </source>
</evidence>
<name>A0A2G1WBF1_9BACT</name>
<sequence>MHVEPLACFITFTVYGTFLQGDARWWRCRESGTRPPQPLLQQWHRNRLNHEVVLLDPFQRQAVEVEAKRLAAFRDWKLWCVNARSNHVHVVVSAQGASGAKIRDQIKANCTRVLRQKWSVFVDRPVWTVGGDWKCIQTEDELEQVVVYVREAQDRKERDG</sequence>
<dbReference type="Gene3D" id="3.30.70.1290">
    <property type="entry name" value="Transposase IS200-like"/>
    <property type="match status" value="1"/>
</dbReference>